<dbReference type="AlphaFoldDB" id="A0AAW9S8Y7"/>
<reference evidence="9 10" key="1">
    <citation type="submission" date="2024-04" db="EMBL/GenBank/DDBJ databases">
        <title>Novel genus in family Flammeovirgaceae.</title>
        <authorList>
            <person name="Nguyen T.H."/>
            <person name="Vuong T.Q."/>
            <person name="Le H."/>
            <person name="Kim S.-G."/>
        </authorList>
    </citation>
    <scope>NUCLEOTIDE SEQUENCE [LARGE SCALE GENOMIC DNA]</scope>
    <source>
        <strain evidence="9 10">JCM 23209</strain>
    </source>
</reference>
<dbReference type="Proteomes" id="UP001403385">
    <property type="component" value="Unassembled WGS sequence"/>
</dbReference>
<name>A0AAW9S8Y7_9BACT</name>
<keyword evidence="10" id="KW-1185">Reference proteome</keyword>
<evidence type="ECO:0000256" key="3">
    <source>
        <dbReference type="ARBA" id="ARBA00022729"/>
    </source>
</evidence>
<keyword evidence="4" id="KW-0472">Membrane</keyword>
<dbReference type="InterPro" id="IPR012944">
    <property type="entry name" value="SusD_RagB_dom"/>
</dbReference>
<feature type="signal peptide" evidence="6">
    <location>
        <begin position="1"/>
        <end position="22"/>
    </location>
</feature>
<gene>
    <name evidence="9" type="ORF">AAG747_16275</name>
</gene>
<dbReference type="RefSeq" id="WP_346822260.1">
    <property type="nucleotide sequence ID" value="NZ_JBDKWZ010000009.1"/>
</dbReference>
<evidence type="ECO:0000256" key="1">
    <source>
        <dbReference type="ARBA" id="ARBA00004442"/>
    </source>
</evidence>
<feature type="domain" description="RagB/SusD" evidence="7">
    <location>
        <begin position="265"/>
        <end position="491"/>
    </location>
</feature>
<feature type="chain" id="PRO_5043813230" evidence="6">
    <location>
        <begin position="23"/>
        <end position="492"/>
    </location>
</feature>
<comment type="subcellular location">
    <subcellularLocation>
        <location evidence="1">Cell outer membrane</location>
    </subcellularLocation>
</comment>
<dbReference type="Pfam" id="PF14322">
    <property type="entry name" value="SusD-like_3"/>
    <property type="match status" value="1"/>
</dbReference>
<evidence type="ECO:0000256" key="4">
    <source>
        <dbReference type="ARBA" id="ARBA00023136"/>
    </source>
</evidence>
<dbReference type="InterPro" id="IPR033985">
    <property type="entry name" value="SusD-like_N"/>
</dbReference>
<sequence>MRRLIYRISLLFSALLILNSCADDYLDTTPTDAIDKDQAFSTIKNVWGALNGIHRAMFMQYDRMDQAGQGSMMINFDMLGEDLVMNSSGNGWFNSTYKWRNHRSESSSMTFYSYRFYYKLIANANMIIHNVDGVVGPEEEKKAIKGQALAYRGWAHFMLVQMFGERYVAGQNNKQLGVPLMTEVTIEPQKRALVEEVYEQINKDLDEAILNLDAGIGREYISHISVEVAKGVKARVALAMQDWETAATYANEARTGFDLMSEKEYLSGFNSVDNPEWMWGSEQISIQNNYFYSFFAFMSANFSSSNIKSNPKSINSTLYHQIADTDYRKQLWSETGQEDDFPIPPGGKRYPYINKKFLAENSGSSIGDIPYMRASEMYLIEAEAKAQLGLYGEAADLLYALAIQRDEKYVKSTKIGQELIDEIMLQRRIELWGEGFRFLDLKRTNSKLDRTGANHKESLSIVMEVAPGDKKWQFLIPRDELNANDSIAQNPL</sequence>
<evidence type="ECO:0000313" key="10">
    <source>
        <dbReference type="Proteomes" id="UP001403385"/>
    </source>
</evidence>
<dbReference type="SUPFAM" id="SSF48452">
    <property type="entry name" value="TPR-like"/>
    <property type="match status" value="1"/>
</dbReference>
<evidence type="ECO:0000256" key="6">
    <source>
        <dbReference type="SAM" id="SignalP"/>
    </source>
</evidence>
<evidence type="ECO:0000259" key="8">
    <source>
        <dbReference type="Pfam" id="PF14322"/>
    </source>
</evidence>
<dbReference type="Gene3D" id="1.25.40.390">
    <property type="match status" value="1"/>
</dbReference>
<proteinExistence type="inferred from homology"/>
<comment type="similarity">
    <text evidence="2">Belongs to the SusD family.</text>
</comment>
<evidence type="ECO:0000259" key="7">
    <source>
        <dbReference type="Pfam" id="PF07980"/>
    </source>
</evidence>
<evidence type="ECO:0000256" key="2">
    <source>
        <dbReference type="ARBA" id="ARBA00006275"/>
    </source>
</evidence>
<keyword evidence="5" id="KW-0998">Cell outer membrane</keyword>
<dbReference type="EMBL" id="JBDKWZ010000009">
    <property type="protein sequence ID" value="MEN7549481.1"/>
    <property type="molecule type" value="Genomic_DNA"/>
</dbReference>
<evidence type="ECO:0000313" key="9">
    <source>
        <dbReference type="EMBL" id="MEN7549481.1"/>
    </source>
</evidence>
<feature type="domain" description="SusD-like N-terminal" evidence="8">
    <location>
        <begin position="84"/>
        <end position="238"/>
    </location>
</feature>
<evidence type="ECO:0000256" key="5">
    <source>
        <dbReference type="ARBA" id="ARBA00023237"/>
    </source>
</evidence>
<comment type="caution">
    <text evidence="9">The sequence shown here is derived from an EMBL/GenBank/DDBJ whole genome shotgun (WGS) entry which is preliminary data.</text>
</comment>
<dbReference type="InterPro" id="IPR011990">
    <property type="entry name" value="TPR-like_helical_dom_sf"/>
</dbReference>
<protein>
    <submittedName>
        <fullName evidence="9">RagB/SusD family nutrient uptake outer membrane protein</fullName>
    </submittedName>
</protein>
<organism evidence="9 10">
    <name type="scientific">Rapidithrix thailandica</name>
    <dbReference type="NCBI Taxonomy" id="413964"/>
    <lineage>
        <taxon>Bacteria</taxon>
        <taxon>Pseudomonadati</taxon>
        <taxon>Bacteroidota</taxon>
        <taxon>Cytophagia</taxon>
        <taxon>Cytophagales</taxon>
        <taxon>Flammeovirgaceae</taxon>
        <taxon>Rapidithrix</taxon>
    </lineage>
</organism>
<accession>A0AAW9S8Y7</accession>
<dbReference type="Pfam" id="PF07980">
    <property type="entry name" value="SusD_RagB"/>
    <property type="match status" value="1"/>
</dbReference>
<dbReference type="GO" id="GO:0009279">
    <property type="term" value="C:cell outer membrane"/>
    <property type="evidence" value="ECO:0007669"/>
    <property type="project" value="UniProtKB-SubCell"/>
</dbReference>
<keyword evidence="3 6" id="KW-0732">Signal</keyword>